<proteinExistence type="predicted"/>
<dbReference type="InterPro" id="IPR035109">
    <property type="entry name" value="ASPR"/>
</dbReference>
<gene>
    <name evidence="1" type="ORF">ANCCAN_23152</name>
</gene>
<dbReference type="Proteomes" id="UP000252519">
    <property type="component" value="Unassembled WGS sequence"/>
</dbReference>
<name>A0A368FJQ9_ANCCA</name>
<dbReference type="EMBL" id="JOJR01001395">
    <property type="protein sequence ID" value="RCN31080.1"/>
    <property type="molecule type" value="Genomic_DNA"/>
</dbReference>
<keyword evidence="2" id="KW-1185">Reference proteome</keyword>
<accession>A0A368FJQ9</accession>
<reference evidence="1 2" key="1">
    <citation type="submission" date="2014-10" db="EMBL/GenBank/DDBJ databases">
        <title>Draft genome of the hookworm Ancylostoma caninum.</title>
        <authorList>
            <person name="Mitreva M."/>
        </authorList>
    </citation>
    <scope>NUCLEOTIDE SEQUENCE [LARGE SCALE GENOMIC DNA]</scope>
    <source>
        <strain evidence="1 2">Baltimore</strain>
    </source>
</reference>
<evidence type="ECO:0000313" key="2">
    <source>
        <dbReference type="Proteomes" id="UP000252519"/>
    </source>
</evidence>
<comment type="caution">
    <text evidence="1">The sequence shown here is derived from an EMBL/GenBank/DDBJ whole genome shotgun (WGS) entry which is preliminary data.</text>
</comment>
<dbReference type="Pfam" id="PF17641">
    <property type="entry name" value="ASPRs"/>
    <property type="match status" value="1"/>
</dbReference>
<evidence type="ECO:0008006" key="3">
    <source>
        <dbReference type="Google" id="ProtNLM"/>
    </source>
</evidence>
<dbReference type="AlphaFoldDB" id="A0A368FJQ9"/>
<protein>
    <recommendedName>
        <fullName evidence="3">SCP domain-containing protein</fullName>
    </recommendedName>
</protein>
<sequence length="93" mass="10597">MEKPACIFQGYSCPLENSAKFFAFMRDHPNWYQAREFRFEVSRHSGYGQLIQKAVEEWSAELEKLTGPQTIGCNHGRMSNGKTAVVCLVVPKI</sequence>
<evidence type="ECO:0000313" key="1">
    <source>
        <dbReference type="EMBL" id="RCN31080.1"/>
    </source>
</evidence>
<organism evidence="1 2">
    <name type="scientific">Ancylostoma caninum</name>
    <name type="common">Dog hookworm</name>
    <dbReference type="NCBI Taxonomy" id="29170"/>
    <lineage>
        <taxon>Eukaryota</taxon>
        <taxon>Metazoa</taxon>
        <taxon>Ecdysozoa</taxon>
        <taxon>Nematoda</taxon>
        <taxon>Chromadorea</taxon>
        <taxon>Rhabditida</taxon>
        <taxon>Rhabditina</taxon>
        <taxon>Rhabditomorpha</taxon>
        <taxon>Strongyloidea</taxon>
        <taxon>Ancylostomatidae</taxon>
        <taxon>Ancylostomatinae</taxon>
        <taxon>Ancylostoma</taxon>
    </lineage>
</organism>